<dbReference type="AlphaFoldDB" id="A0A1G7SXP2"/>
<dbReference type="RefSeq" id="WP_093085404.1">
    <property type="nucleotide sequence ID" value="NZ_FNBE01000010.1"/>
</dbReference>
<dbReference type="Proteomes" id="UP000198967">
    <property type="component" value="Unassembled WGS sequence"/>
</dbReference>
<sequence>MTDEIWQYRFDRIRTQQRVADQRYYFLVKKKSEAAADFNSHPSEETRRRYLEALRESIENLELLYSLDLHVAALAKGVDPEWDKEAENGVAATAIRLEMNYDDLRPGSRFGLTIADL</sequence>
<dbReference type="EMBL" id="FNBE01000010">
    <property type="protein sequence ID" value="SDG27642.1"/>
    <property type="molecule type" value="Genomic_DNA"/>
</dbReference>
<reference evidence="1 2" key="1">
    <citation type="submission" date="2016-10" db="EMBL/GenBank/DDBJ databases">
        <authorList>
            <person name="de Groot N.N."/>
        </authorList>
    </citation>
    <scope>NUCLEOTIDE SEQUENCE [LARGE SCALE GENOMIC DNA]</scope>
    <source>
        <strain evidence="1 2">CGMCC 4.3143</strain>
    </source>
</reference>
<gene>
    <name evidence="1" type="ORF">SAMN05216377_110128</name>
</gene>
<organism evidence="1 2">
    <name type="scientific">Pseudonocardia oroxyli</name>
    <dbReference type="NCBI Taxonomy" id="366584"/>
    <lineage>
        <taxon>Bacteria</taxon>
        <taxon>Bacillati</taxon>
        <taxon>Actinomycetota</taxon>
        <taxon>Actinomycetes</taxon>
        <taxon>Pseudonocardiales</taxon>
        <taxon>Pseudonocardiaceae</taxon>
        <taxon>Pseudonocardia</taxon>
    </lineage>
</organism>
<proteinExistence type="predicted"/>
<evidence type="ECO:0000313" key="2">
    <source>
        <dbReference type="Proteomes" id="UP000198967"/>
    </source>
</evidence>
<name>A0A1G7SXP2_PSEOR</name>
<accession>A0A1G7SXP2</accession>
<keyword evidence="2" id="KW-1185">Reference proteome</keyword>
<evidence type="ECO:0000313" key="1">
    <source>
        <dbReference type="EMBL" id="SDG27642.1"/>
    </source>
</evidence>
<protein>
    <submittedName>
        <fullName evidence="1">Uncharacterized protein</fullName>
    </submittedName>
</protein>